<gene>
    <name evidence="4" type="ORF">UFOVP1069_56</name>
    <name evidence="5" type="ORF">UFOVP1301_11</name>
    <name evidence="6" type="ORF">UFOVP1415_30</name>
    <name evidence="2" type="ORF">UFOVP663_68</name>
    <name evidence="3" type="ORF">UFOVP894_44</name>
</gene>
<proteinExistence type="predicted"/>
<feature type="transmembrane region" description="Helical" evidence="1">
    <location>
        <begin position="156"/>
        <end position="174"/>
    </location>
</feature>
<evidence type="ECO:0000313" key="5">
    <source>
        <dbReference type="EMBL" id="CAB4195430.1"/>
    </source>
</evidence>
<reference evidence="3" key="1">
    <citation type="submission" date="2020-05" db="EMBL/GenBank/DDBJ databases">
        <authorList>
            <person name="Chiriac C."/>
            <person name="Salcher M."/>
            <person name="Ghai R."/>
            <person name="Kavagutti S V."/>
        </authorList>
    </citation>
    <scope>NUCLEOTIDE SEQUENCE</scope>
</reference>
<dbReference type="EMBL" id="LR797372">
    <property type="protein sequence ID" value="CAB4210625.1"/>
    <property type="molecule type" value="Genomic_DNA"/>
</dbReference>
<evidence type="ECO:0000313" key="3">
    <source>
        <dbReference type="EMBL" id="CAB4168726.1"/>
    </source>
</evidence>
<accession>A0A6J5PFM7</accession>
<evidence type="ECO:0000313" key="2">
    <source>
        <dbReference type="EMBL" id="CAB4156472.1"/>
    </source>
</evidence>
<sequence length="184" mass="20359">MLGILGSIFSGGITGLLGVAFQRFFDFLKVKQELEMKKMDHEHEVNMRRIDGELMAQEWAARTQVATIEATAKETVAAETSFAASFGMEPKQYSARANIGPVTGFLLVLLDFLRGVVRPGLTVYLCAITTLIYVEARTIMAGVSFATADAMRVHDLIVNTIMYLTTTCVLWWFGTRNSQKPPGK</sequence>
<name>A0A6J5PFM7_9CAUD</name>
<evidence type="ECO:0000313" key="6">
    <source>
        <dbReference type="EMBL" id="CAB4210625.1"/>
    </source>
</evidence>
<protein>
    <submittedName>
        <fullName evidence="3">Uncharacterized protein</fullName>
    </submittedName>
</protein>
<evidence type="ECO:0000256" key="1">
    <source>
        <dbReference type="SAM" id="Phobius"/>
    </source>
</evidence>
<dbReference type="EMBL" id="LR796833">
    <property type="protein sequence ID" value="CAB4168726.1"/>
    <property type="molecule type" value="Genomic_DNA"/>
</dbReference>
<dbReference type="EMBL" id="LR796633">
    <property type="protein sequence ID" value="CAB4156472.1"/>
    <property type="molecule type" value="Genomic_DNA"/>
</dbReference>
<feature type="transmembrane region" description="Helical" evidence="1">
    <location>
        <begin position="6"/>
        <end position="28"/>
    </location>
</feature>
<dbReference type="EMBL" id="LR797249">
    <property type="protein sequence ID" value="CAB4195430.1"/>
    <property type="molecule type" value="Genomic_DNA"/>
</dbReference>
<dbReference type="EMBL" id="LR797012">
    <property type="protein sequence ID" value="CAB4181666.1"/>
    <property type="molecule type" value="Genomic_DNA"/>
</dbReference>
<feature type="transmembrane region" description="Helical" evidence="1">
    <location>
        <begin position="122"/>
        <end position="144"/>
    </location>
</feature>
<evidence type="ECO:0000313" key="4">
    <source>
        <dbReference type="EMBL" id="CAB4181666.1"/>
    </source>
</evidence>
<keyword evidence="1" id="KW-1133">Transmembrane helix</keyword>
<organism evidence="3">
    <name type="scientific">uncultured Caudovirales phage</name>
    <dbReference type="NCBI Taxonomy" id="2100421"/>
    <lineage>
        <taxon>Viruses</taxon>
        <taxon>Duplodnaviria</taxon>
        <taxon>Heunggongvirae</taxon>
        <taxon>Uroviricota</taxon>
        <taxon>Caudoviricetes</taxon>
        <taxon>Peduoviridae</taxon>
        <taxon>Maltschvirus</taxon>
        <taxon>Maltschvirus maltsch</taxon>
    </lineage>
</organism>
<keyword evidence="1" id="KW-0812">Transmembrane</keyword>
<keyword evidence="1" id="KW-0472">Membrane</keyword>